<organism evidence="2">
    <name type="scientific">Solanum chilense</name>
    <name type="common">Tomato</name>
    <name type="synonym">Lycopersicon chilense</name>
    <dbReference type="NCBI Taxonomy" id="4083"/>
    <lineage>
        <taxon>Eukaryota</taxon>
        <taxon>Viridiplantae</taxon>
        <taxon>Streptophyta</taxon>
        <taxon>Embryophyta</taxon>
        <taxon>Tracheophyta</taxon>
        <taxon>Spermatophyta</taxon>
        <taxon>Magnoliopsida</taxon>
        <taxon>eudicotyledons</taxon>
        <taxon>Gunneridae</taxon>
        <taxon>Pentapetalae</taxon>
        <taxon>asterids</taxon>
        <taxon>lamiids</taxon>
        <taxon>Solanales</taxon>
        <taxon>Solanaceae</taxon>
        <taxon>Solanoideae</taxon>
        <taxon>Solaneae</taxon>
        <taxon>Solanum</taxon>
        <taxon>Solanum subgen. Lycopersicon</taxon>
    </lineage>
</organism>
<evidence type="ECO:0000313" key="2">
    <source>
        <dbReference type="EMBL" id="TMW97404.1"/>
    </source>
</evidence>
<evidence type="ECO:0000256" key="1">
    <source>
        <dbReference type="SAM" id="MobiDB-lite"/>
    </source>
</evidence>
<feature type="region of interest" description="Disordered" evidence="1">
    <location>
        <begin position="75"/>
        <end position="112"/>
    </location>
</feature>
<proteinExistence type="predicted"/>
<protein>
    <submittedName>
        <fullName evidence="2">Uncharacterized protein</fullName>
    </submittedName>
</protein>
<name>A0A6N2BRE1_SOLCI</name>
<sequence length="112" mass="13303">MVSRKYWYDASLATRVQIKYPEVTVRGRQFLSSETEQPFHVYPEADMLLSITSPKSFSSFAEWGKGWADPEIRRQRLQRKRTWKSPRKRKSRKRQPDSNTVRGRLTAKLSKK</sequence>
<gene>
    <name evidence="2" type="ORF">EJD97_005573</name>
</gene>
<feature type="compositionally biased region" description="Basic residues" evidence="1">
    <location>
        <begin position="75"/>
        <end position="93"/>
    </location>
</feature>
<dbReference type="AlphaFoldDB" id="A0A6N2BRE1"/>
<dbReference type="EMBL" id="RXGB01001818">
    <property type="protein sequence ID" value="TMW97404.1"/>
    <property type="molecule type" value="Genomic_DNA"/>
</dbReference>
<reference evidence="2" key="1">
    <citation type="submission" date="2019-05" db="EMBL/GenBank/DDBJ databases">
        <title>The de novo reference genome and transcriptome assemblies of the wild tomato species Solanum chilense.</title>
        <authorList>
            <person name="Stam R."/>
            <person name="Nosenko T."/>
            <person name="Hoerger A.C."/>
            <person name="Stephan W."/>
            <person name="Seidel M.A."/>
            <person name="Kuhn J.M.M."/>
            <person name="Haberer G."/>
            <person name="Tellier A."/>
        </authorList>
    </citation>
    <scope>NUCLEOTIDE SEQUENCE</scope>
    <source>
        <tissue evidence="2">Mature leaves</tissue>
    </source>
</reference>
<comment type="caution">
    <text evidence="2">The sequence shown here is derived from an EMBL/GenBank/DDBJ whole genome shotgun (WGS) entry which is preliminary data.</text>
</comment>
<accession>A0A6N2BRE1</accession>